<dbReference type="EMBL" id="QXEV01000004">
    <property type="protein sequence ID" value="RIA78045.1"/>
    <property type="molecule type" value="Genomic_DNA"/>
</dbReference>
<evidence type="ECO:0000256" key="7">
    <source>
        <dbReference type="PIRSR" id="PIRSR000106-3"/>
    </source>
</evidence>
<dbReference type="SMART" id="SM00919">
    <property type="entry name" value="Malic_M"/>
    <property type="match status" value="1"/>
</dbReference>
<sequence>MGLKEEALALHKEHQGKLEIHSKVRIKDQHDLALAYTPGVAYACKEIEANPMDAYVYTAKSNMVAVITDGSAVLGLGNIGPYAAIPVMEGKSILLKELAGVDSFPLCLKTQDVEEIITTIKYLEPTLGAINLEDISAPRCVTIERRLIEEMDIPVFHDDQHGTSIIVASAFINIQRLTKRNLKDMRVVLSGTGAAGSMVARMLKKIGVGTINAYNICGVVDKNKYDSYDFLIKELIDDGIFDTPDNHDNTLASILKGADAFIGVSAPNLVSKDMVKSMAKDPIVFAMANPTPEISYNDAKEAGAYIVGSGRSDFPNQINNVLAFPGIFRGALDVKAKKINEEMKIAAAYAIASIIKDEELSPDYIVPGAFDKRVVPAVAKAVSEAAIKTGVANK</sequence>
<dbReference type="SUPFAM" id="SSF51735">
    <property type="entry name" value="NAD(P)-binding Rossmann-fold domains"/>
    <property type="match status" value="1"/>
</dbReference>
<dbReference type="OrthoDB" id="9805787at2"/>
<dbReference type="InParanoid" id="A0A397S0W5"/>
<accession>A0A397S0W5</accession>
<gene>
    <name evidence="11" type="ORF">EI71_00622</name>
</gene>
<dbReference type="InterPro" id="IPR045213">
    <property type="entry name" value="Malic_NAD-bd_bact_type"/>
</dbReference>
<comment type="caution">
    <text evidence="11">The sequence shown here is derived from an EMBL/GenBank/DDBJ whole genome shotgun (WGS) entry which is preliminary data.</text>
</comment>
<name>A0A397S0W5_9MOLU</name>
<keyword evidence="4" id="KW-0560">Oxidoreductase</keyword>
<dbReference type="Gene3D" id="3.40.50.720">
    <property type="entry name" value="NAD(P)-binding Rossmann-like Domain"/>
    <property type="match status" value="1"/>
</dbReference>
<reference evidence="11 12" key="1">
    <citation type="submission" date="2018-08" db="EMBL/GenBank/DDBJ databases">
        <title>Genomic Encyclopedia of Archaeal and Bacterial Type Strains, Phase II (KMG-II): from individual species to whole genera.</title>
        <authorList>
            <person name="Goeker M."/>
        </authorList>
    </citation>
    <scope>NUCLEOTIDE SEQUENCE [LARGE SCALE GENOMIC DNA]</scope>
    <source>
        <strain evidence="11 12">ATCC 27112</strain>
    </source>
</reference>
<feature type="binding site" evidence="6">
    <location>
        <position position="319"/>
    </location>
    <ligand>
        <name>(S)-malate</name>
        <dbReference type="ChEBI" id="CHEBI:15589"/>
    </ligand>
</feature>
<evidence type="ECO:0000259" key="9">
    <source>
        <dbReference type="SMART" id="SM00919"/>
    </source>
</evidence>
<dbReference type="FunCoup" id="A0A397S0W5">
    <property type="interactions" value="147"/>
</dbReference>
<evidence type="ECO:0000313" key="12">
    <source>
        <dbReference type="Proteomes" id="UP000266506"/>
    </source>
</evidence>
<dbReference type="InterPro" id="IPR046346">
    <property type="entry name" value="Aminoacid_DH-like_N_sf"/>
</dbReference>
<dbReference type="PIRSF" id="PIRSF000106">
    <property type="entry name" value="ME"/>
    <property type="match status" value="1"/>
</dbReference>
<evidence type="ECO:0000313" key="11">
    <source>
        <dbReference type="EMBL" id="RIA78045.1"/>
    </source>
</evidence>
<dbReference type="InterPro" id="IPR037062">
    <property type="entry name" value="Malic_N_dom_sf"/>
</dbReference>
<evidence type="ECO:0000256" key="8">
    <source>
        <dbReference type="RuleBase" id="RU003427"/>
    </source>
</evidence>
<dbReference type="SUPFAM" id="SSF53223">
    <property type="entry name" value="Aminoacid dehydrogenase-like, N-terminal domain"/>
    <property type="match status" value="1"/>
</dbReference>
<dbReference type="PANTHER" id="PTHR43237:SF4">
    <property type="entry name" value="NADP-DEPENDENT MALIC ENZYME"/>
    <property type="match status" value="1"/>
</dbReference>
<dbReference type="PROSITE" id="PS00331">
    <property type="entry name" value="MALIC_ENZYMES"/>
    <property type="match status" value="1"/>
</dbReference>
<feature type="binding site" evidence="7">
    <location>
        <position position="133"/>
    </location>
    <ligand>
        <name>a divalent metal cation</name>
        <dbReference type="ChEBI" id="CHEBI:60240"/>
    </ligand>
</feature>
<proteinExistence type="inferred from homology"/>
<feature type="binding site" evidence="7">
    <location>
        <position position="134"/>
    </location>
    <ligand>
        <name>a divalent metal cation</name>
        <dbReference type="ChEBI" id="CHEBI:60240"/>
    </ligand>
</feature>
<dbReference type="AlphaFoldDB" id="A0A397S0W5"/>
<dbReference type="Gene3D" id="3.40.50.10380">
    <property type="entry name" value="Malic enzyme, N-terminal domain"/>
    <property type="match status" value="1"/>
</dbReference>
<dbReference type="GO" id="GO:0016616">
    <property type="term" value="F:oxidoreductase activity, acting on the CH-OH group of donors, NAD or NADP as acceptor"/>
    <property type="evidence" value="ECO:0007669"/>
    <property type="project" value="InterPro"/>
</dbReference>
<comment type="cofactor">
    <cofactor evidence="7">
        <name>Mg(2+)</name>
        <dbReference type="ChEBI" id="CHEBI:18420"/>
    </cofactor>
    <cofactor evidence="7">
        <name>Mn(2+)</name>
        <dbReference type="ChEBI" id="CHEBI:29035"/>
    </cofactor>
    <text evidence="7">Divalent metal cations. Prefers magnesium or manganese.</text>
</comment>
<feature type="binding site" evidence="6">
    <location>
        <position position="289"/>
    </location>
    <ligand>
        <name>(S)-malate</name>
        <dbReference type="ChEBI" id="CHEBI:15589"/>
    </ligand>
</feature>
<evidence type="ECO:0000256" key="5">
    <source>
        <dbReference type="PIRSR" id="PIRSR000106-1"/>
    </source>
</evidence>
<evidence type="ECO:0000256" key="6">
    <source>
        <dbReference type="PIRSR" id="PIRSR000106-2"/>
    </source>
</evidence>
<comment type="cofactor">
    <cofactor evidence="1">
        <name>Mn(2+)</name>
        <dbReference type="ChEBI" id="CHEBI:29035"/>
    </cofactor>
</comment>
<evidence type="ECO:0000256" key="1">
    <source>
        <dbReference type="ARBA" id="ARBA00001936"/>
    </source>
</evidence>
<dbReference type="InterPro" id="IPR051674">
    <property type="entry name" value="Malate_Decarboxylase"/>
</dbReference>
<protein>
    <submittedName>
        <fullName evidence="11">Malate dehydrogenase (Oxaloacetate-decarboxylating)</fullName>
    </submittedName>
</protein>
<dbReference type="GO" id="GO:0051287">
    <property type="term" value="F:NAD binding"/>
    <property type="evidence" value="ECO:0007669"/>
    <property type="project" value="InterPro"/>
</dbReference>
<evidence type="ECO:0000259" key="10">
    <source>
        <dbReference type="SMART" id="SM01274"/>
    </source>
</evidence>
<comment type="similarity">
    <text evidence="2 8">Belongs to the malic enzymes family.</text>
</comment>
<dbReference type="SMART" id="SM01274">
    <property type="entry name" value="malic"/>
    <property type="match status" value="1"/>
</dbReference>
<feature type="domain" description="Malic enzyme NAD-binding" evidence="9">
    <location>
        <begin position="160"/>
        <end position="387"/>
    </location>
</feature>
<keyword evidence="3 7" id="KW-0479">Metal-binding</keyword>
<dbReference type="InterPro" id="IPR036291">
    <property type="entry name" value="NAD(P)-bd_dom_sf"/>
</dbReference>
<dbReference type="GO" id="GO:0004470">
    <property type="term" value="F:malic enzyme activity"/>
    <property type="evidence" value="ECO:0007669"/>
    <property type="project" value="InterPro"/>
</dbReference>
<feature type="binding site" evidence="7">
    <location>
        <position position="159"/>
    </location>
    <ligand>
        <name>a divalent metal cation</name>
        <dbReference type="ChEBI" id="CHEBI:60240"/>
    </ligand>
</feature>
<dbReference type="InterPro" id="IPR012302">
    <property type="entry name" value="Malic_NAD-bd"/>
</dbReference>
<dbReference type="RefSeq" id="WP_119015789.1">
    <property type="nucleotide sequence ID" value="NZ_QXEV01000004.1"/>
</dbReference>
<feature type="active site" description="Proton donor" evidence="5">
    <location>
        <position position="36"/>
    </location>
</feature>
<dbReference type="PANTHER" id="PTHR43237">
    <property type="entry name" value="NADP-DEPENDENT MALIC ENZYME"/>
    <property type="match status" value="1"/>
</dbReference>
<dbReference type="Pfam" id="PF03949">
    <property type="entry name" value="Malic_M"/>
    <property type="match status" value="1"/>
</dbReference>
<evidence type="ECO:0000256" key="3">
    <source>
        <dbReference type="ARBA" id="ARBA00022723"/>
    </source>
</evidence>
<dbReference type="Pfam" id="PF00390">
    <property type="entry name" value="malic"/>
    <property type="match status" value="1"/>
</dbReference>
<dbReference type="PRINTS" id="PR00072">
    <property type="entry name" value="MALOXRDTASE"/>
</dbReference>
<dbReference type="FunFam" id="3.40.50.10380:FF:000003">
    <property type="entry name" value="NADP-dependent malic enzyme"/>
    <property type="match status" value="1"/>
</dbReference>
<dbReference type="InterPro" id="IPR012301">
    <property type="entry name" value="Malic_N_dom"/>
</dbReference>
<feature type="domain" description="Malic enzyme N-terminal" evidence="10">
    <location>
        <begin position="15"/>
        <end position="148"/>
    </location>
</feature>
<organism evidence="11 12">
    <name type="scientific">Anaeroplasma bactoclasticum</name>
    <dbReference type="NCBI Taxonomy" id="2088"/>
    <lineage>
        <taxon>Bacteria</taxon>
        <taxon>Bacillati</taxon>
        <taxon>Mycoplasmatota</taxon>
        <taxon>Mollicutes</taxon>
        <taxon>Anaeroplasmatales</taxon>
        <taxon>Anaeroplasmataceae</taxon>
        <taxon>Anaeroplasma</taxon>
    </lineage>
</organism>
<dbReference type="InterPro" id="IPR001891">
    <property type="entry name" value="Malic_OxRdtase"/>
</dbReference>
<dbReference type="Proteomes" id="UP000266506">
    <property type="component" value="Unassembled WGS sequence"/>
</dbReference>
<keyword evidence="12" id="KW-1185">Reference proteome</keyword>
<dbReference type="CDD" id="cd05311">
    <property type="entry name" value="NAD_bind_2_malic_enz"/>
    <property type="match status" value="1"/>
</dbReference>
<dbReference type="InterPro" id="IPR015884">
    <property type="entry name" value="Malic_enzyme_CS"/>
</dbReference>
<dbReference type="GO" id="GO:0046872">
    <property type="term" value="F:metal ion binding"/>
    <property type="evidence" value="ECO:0007669"/>
    <property type="project" value="UniProtKB-KW"/>
</dbReference>
<evidence type="ECO:0000256" key="2">
    <source>
        <dbReference type="ARBA" id="ARBA00008785"/>
    </source>
</evidence>
<feature type="active site" description="Proton acceptor" evidence="5">
    <location>
        <position position="91"/>
    </location>
</feature>
<evidence type="ECO:0000256" key="4">
    <source>
        <dbReference type="ARBA" id="ARBA00023002"/>
    </source>
</evidence>